<name>K6WPW7_9MICO</name>
<feature type="compositionally biased region" description="Polar residues" evidence="1">
    <location>
        <begin position="12"/>
        <end position="39"/>
    </location>
</feature>
<proteinExistence type="predicted"/>
<feature type="region of interest" description="Disordered" evidence="1">
    <location>
        <begin position="1"/>
        <end position="39"/>
    </location>
</feature>
<protein>
    <recommendedName>
        <fullName evidence="4">YbjN domain-containing protein</fullName>
    </recommendedName>
</protein>
<accession>K6WPW7</accession>
<dbReference type="InterPro" id="IPR019660">
    <property type="entry name" value="Put_sensory_transdc_reg_YbjN"/>
</dbReference>
<dbReference type="STRING" id="1184609.KILIM_027_00240"/>
<comment type="caution">
    <text evidence="2">The sequence shown here is derived from an EMBL/GenBank/DDBJ whole genome shotgun (WGS) entry which is preliminary data.</text>
</comment>
<dbReference type="Gene3D" id="3.30.1460.10">
    <property type="match status" value="1"/>
</dbReference>
<evidence type="ECO:0000256" key="1">
    <source>
        <dbReference type="SAM" id="MobiDB-lite"/>
    </source>
</evidence>
<evidence type="ECO:0000313" key="3">
    <source>
        <dbReference type="Proteomes" id="UP000008366"/>
    </source>
</evidence>
<dbReference type="Proteomes" id="UP000008366">
    <property type="component" value="Unassembled WGS sequence"/>
</dbReference>
<dbReference type="Pfam" id="PF10722">
    <property type="entry name" value="YbjN"/>
    <property type="match status" value="1"/>
</dbReference>
<gene>
    <name evidence="2" type="ORF">KILIM_027_00240</name>
</gene>
<dbReference type="SUPFAM" id="SSF69635">
    <property type="entry name" value="Type III secretory system chaperone-like"/>
    <property type="match status" value="1"/>
</dbReference>
<sequence>MAGEDAPHSEEQSVSASEPPNPSTGAAHQSSDATSPSAAQVTQVVLDFAQANELEAERGERPGELVVVLPGEKKLKTVVSLLAGDRELSVSAFVVRNPDENHEEVYRYLLTRNLRMRAGNLGYAIDVSGDVYVVGALPLRAVDAGSLDLLFGAVLEASDAPFNELLALGFLTSMKREWAWRISRGESLRNLEAFRHLLEGSEADATAAETTSGDEPPQDQADGPADPDPQRGLSD</sequence>
<reference evidence="2 3" key="1">
    <citation type="submission" date="2012-08" db="EMBL/GenBank/DDBJ databases">
        <title>Whole genome shotgun sequence of Kineosphaera limosa NBRC 100340.</title>
        <authorList>
            <person name="Yoshida I."/>
            <person name="Isaki S."/>
            <person name="Hosoyama A."/>
            <person name="Tsuchikane K."/>
            <person name="Katsumata H."/>
            <person name="Ando Y."/>
            <person name="Ohji S."/>
            <person name="Hamada M."/>
            <person name="Tamura T."/>
            <person name="Yamazoe A."/>
            <person name="Yamazaki S."/>
            <person name="Fujita N."/>
        </authorList>
    </citation>
    <scope>NUCLEOTIDE SEQUENCE [LARGE SCALE GENOMIC DNA]</scope>
    <source>
        <strain evidence="2 3">NBRC 100340</strain>
    </source>
</reference>
<feature type="compositionally biased region" description="Basic and acidic residues" evidence="1">
    <location>
        <begin position="1"/>
        <end position="11"/>
    </location>
</feature>
<organism evidence="2 3">
    <name type="scientific">Kineosphaera limosa NBRC 100340</name>
    <dbReference type="NCBI Taxonomy" id="1184609"/>
    <lineage>
        <taxon>Bacteria</taxon>
        <taxon>Bacillati</taxon>
        <taxon>Actinomycetota</taxon>
        <taxon>Actinomycetes</taxon>
        <taxon>Micrococcales</taxon>
        <taxon>Dermatophilaceae</taxon>
        <taxon>Kineosphaera</taxon>
    </lineage>
</organism>
<feature type="region of interest" description="Disordered" evidence="1">
    <location>
        <begin position="202"/>
        <end position="235"/>
    </location>
</feature>
<evidence type="ECO:0000313" key="2">
    <source>
        <dbReference type="EMBL" id="GAB95841.1"/>
    </source>
</evidence>
<dbReference type="eggNOG" id="ENOG5031R9K">
    <property type="taxonomic scope" value="Bacteria"/>
</dbReference>
<evidence type="ECO:0008006" key="4">
    <source>
        <dbReference type="Google" id="ProtNLM"/>
    </source>
</evidence>
<dbReference type="EMBL" id="BAHD01000027">
    <property type="protein sequence ID" value="GAB95841.1"/>
    <property type="molecule type" value="Genomic_DNA"/>
</dbReference>
<feature type="compositionally biased region" description="Low complexity" evidence="1">
    <location>
        <begin position="203"/>
        <end position="224"/>
    </location>
</feature>
<keyword evidence="3" id="KW-1185">Reference proteome</keyword>
<dbReference type="AlphaFoldDB" id="K6WPW7"/>